<protein>
    <submittedName>
        <fullName evidence="2">Uncharacterized protein</fullName>
    </submittedName>
</protein>
<feature type="transmembrane region" description="Helical" evidence="1">
    <location>
        <begin position="62"/>
        <end position="81"/>
    </location>
</feature>
<evidence type="ECO:0000313" key="2">
    <source>
        <dbReference type="EMBL" id="KTS13323.1"/>
    </source>
</evidence>
<evidence type="ECO:0000256" key="1">
    <source>
        <dbReference type="SAM" id="Phobius"/>
    </source>
</evidence>
<keyword evidence="1" id="KW-1133">Transmembrane helix</keyword>
<feature type="transmembrane region" description="Helical" evidence="1">
    <location>
        <begin position="96"/>
        <end position="115"/>
    </location>
</feature>
<keyword evidence="1" id="KW-0812">Transmembrane</keyword>
<organism evidence="2 3">
    <name type="scientific">Microbacterium testaceum</name>
    <name type="common">Aureobacterium testaceum</name>
    <name type="synonym">Brevibacterium testaceum</name>
    <dbReference type="NCBI Taxonomy" id="2033"/>
    <lineage>
        <taxon>Bacteria</taxon>
        <taxon>Bacillati</taxon>
        <taxon>Actinomycetota</taxon>
        <taxon>Actinomycetes</taxon>
        <taxon>Micrococcales</taxon>
        <taxon>Microbacteriaceae</taxon>
        <taxon>Microbacterium</taxon>
    </lineage>
</organism>
<gene>
    <name evidence="2" type="ORF">RSA3_05245</name>
</gene>
<proteinExistence type="predicted"/>
<feature type="transmembrane region" description="Helical" evidence="1">
    <location>
        <begin position="152"/>
        <end position="172"/>
    </location>
</feature>
<feature type="transmembrane region" description="Helical" evidence="1">
    <location>
        <begin position="179"/>
        <end position="200"/>
    </location>
</feature>
<dbReference type="PATRIC" id="fig|2033.7.peg.1631"/>
<dbReference type="AlphaFoldDB" id="A0A147F9P8"/>
<dbReference type="EMBL" id="LDRV01000028">
    <property type="protein sequence ID" value="KTS13323.1"/>
    <property type="molecule type" value="Genomic_DNA"/>
</dbReference>
<sequence>MHPRHWLVPAVSVAAASLALGGLTSVGQSILPEALVSFANSAGGWTILAFGLVWLTRARPPLAAALGVVSFVLLIEGYRIVSGWRGYYYAEPFQDTFTIIGLFAGPVVGLSASLLRWGPGSWKPFAAAPIAAVLIGEGMYGLTVVGATTSPVYWVAQLVLGVALALSTVAAARPRITPGILGGLVTLGGATAFVAFYSWVGQVGSTV</sequence>
<dbReference type="RefSeq" id="WP_058613570.1">
    <property type="nucleotide sequence ID" value="NZ_LDRV01000028.1"/>
</dbReference>
<dbReference type="Pfam" id="PF20128">
    <property type="entry name" value="DUF6518"/>
    <property type="match status" value="1"/>
</dbReference>
<comment type="caution">
    <text evidence="2">The sequence shown here is derived from an EMBL/GenBank/DDBJ whole genome shotgun (WGS) entry which is preliminary data.</text>
</comment>
<feature type="transmembrane region" description="Helical" evidence="1">
    <location>
        <begin position="127"/>
        <end position="146"/>
    </location>
</feature>
<feature type="transmembrane region" description="Helical" evidence="1">
    <location>
        <begin position="35"/>
        <end position="55"/>
    </location>
</feature>
<dbReference type="InterPro" id="IPR045393">
    <property type="entry name" value="DUF6518"/>
</dbReference>
<reference evidence="2 3" key="1">
    <citation type="journal article" date="2016" name="Front. Microbiol.">
        <title>Genomic Resource of Rice Seed Associated Bacteria.</title>
        <authorList>
            <person name="Midha S."/>
            <person name="Bansal K."/>
            <person name="Sharma S."/>
            <person name="Kumar N."/>
            <person name="Patil P.P."/>
            <person name="Chaudhry V."/>
            <person name="Patil P.B."/>
        </authorList>
    </citation>
    <scope>NUCLEOTIDE SEQUENCE [LARGE SCALE GENOMIC DNA]</scope>
    <source>
        <strain evidence="2 3">RSA3</strain>
    </source>
</reference>
<accession>A0A147F9P8</accession>
<evidence type="ECO:0000313" key="3">
    <source>
        <dbReference type="Proteomes" id="UP000072189"/>
    </source>
</evidence>
<name>A0A147F9P8_MICTE</name>
<dbReference type="Proteomes" id="UP000072189">
    <property type="component" value="Unassembled WGS sequence"/>
</dbReference>
<keyword evidence="1" id="KW-0472">Membrane</keyword>